<dbReference type="Proteomes" id="UP000019443">
    <property type="component" value="Chromosome"/>
</dbReference>
<protein>
    <submittedName>
        <fullName evidence="1">Endonuclease protein</fullName>
    </submittedName>
</protein>
<dbReference type="eggNOG" id="COG2374">
    <property type="taxonomic scope" value="Bacteria"/>
</dbReference>
<accession>W6RNZ9</accession>
<evidence type="ECO:0000313" key="1">
    <source>
        <dbReference type="EMBL" id="CDM56016.1"/>
    </source>
</evidence>
<dbReference type="EMBL" id="HG916852">
    <property type="protein sequence ID" value="CDM56016.1"/>
    <property type="molecule type" value="Genomic_DNA"/>
</dbReference>
<proteinExistence type="predicted"/>
<dbReference type="AlphaFoldDB" id="W6RNZ9"/>
<dbReference type="KEGG" id="rhl:LPU83_0333"/>
<reference evidence="1" key="1">
    <citation type="submission" date="2013-11" db="EMBL/GenBank/DDBJ databases">
        <title>Draft genome sequence of the broad-host-range Rhizobium sp. LPU83 strain, a member of the low-genetic diversity Oregon-like Rhizobium sp. group.</title>
        <authorList>
            <person name="Wibberg D."/>
            <person name="Puehler A."/>
            <person name="Schlueter A."/>
        </authorList>
    </citation>
    <scope>NUCLEOTIDE SEQUENCE [LARGE SCALE GENOMIC DNA]</scope>
    <source>
        <strain evidence="1">LPU83</strain>
    </source>
</reference>
<organism evidence="1 2">
    <name type="scientific">Rhizobium favelukesii</name>
    <dbReference type="NCBI Taxonomy" id="348824"/>
    <lineage>
        <taxon>Bacteria</taxon>
        <taxon>Pseudomonadati</taxon>
        <taxon>Pseudomonadota</taxon>
        <taxon>Alphaproteobacteria</taxon>
        <taxon>Hyphomicrobiales</taxon>
        <taxon>Rhizobiaceae</taxon>
        <taxon>Rhizobium/Agrobacterium group</taxon>
        <taxon>Rhizobium</taxon>
    </lineage>
</organism>
<dbReference type="RefSeq" id="WP_024313510.1">
    <property type="nucleotide sequence ID" value="NZ_ATTO01000004.1"/>
</dbReference>
<dbReference type="PATRIC" id="fig|348824.6.peg.348"/>
<dbReference type="GO" id="GO:0004519">
    <property type="term" value="F:endonuclease activity"/>
    <property type="evidence" value="ECO:0007669"/>
    <property type="project" value="UniProtKB-KW"/>
</dbReference>
<keyword evidence="2" id="KW-1185">Reference proteome</keyword>
<sequence length="80" mass="8860">MLLLIRISTTVAFPAPSVSAMLETGIDDLFLSLKLLQKIERGGVFGRGAWPGSRPKRWDTYPQLKHAASDHAAIWVDLDI</sequence>
<dbReference type="HOGENOM" id="CLU_2587318_0_0_5"/>
<keyword evidence="1" id="KW-0378">Hydrolase</keyword>
<evidence type="ECO:0000313" key="2">
    <source>
        <dbReference type="Proteomes" id="UP000019443"/>
    </source>
</evidence>
<name>W6RNZ9_9HYPH</name>
<keyword evidence="1" id="KW-0540">Nuclease</keyword>
<gene>
    <name evidence="1" type="ORF">LPU83_0333</name>
</gene>
<keyword evidence="1" id="KW-0255">Endonuclease</keyword>